<dbReference type="PANTHER" id="PTHR36737">
    <property type="entry name" value="EXPRESSED PROTEIN"/>
    <property type="match status" value="1"/>
</dbReference>
<dbReference type="EMBL" id="DF237452">
    <property type="protein sequence ID" value="GAQ89256.1"/>
    <property type="molecule type" value="Genomic_DNA"/>
</dbReference>
<gene>
    <name evidence="1" type="ORF">KFL_005030080</name>
</gene>
<dbReference type="Proteomes" id="UP000054558">
    <property type="component" value="Unassembled WGS sequence"/>
</dbReference>
<dbReference type="OMA" id="HPDPIGM"/>
<organism evidence="1 2">
    <name type="scientific">Klebsormidium nitens</name>
    <name type="common">Green alga</name>
    <name type="synonym">Ulothrix nitens</name>
    <dbReference type="NCBI Taxonomy" id="105231"/>
    <lineage>
        <taxon>Eukaryota</taxon>
        <taxon>Viridiplantae</taxon>
        <taxon>Streptophyta</taxon>
        <taxon>Klebsormidiophyceae</taxon>
        <taxon>Klebsormidiales</taxon>
        <taxon>Klebsormidiaceae</taxon>
        <taxon>Klebsormidium</taxon>
    </lineage>
</organism>
<evidence type="ECO:0000313" key="1">
    <source>
        <dbReference type="EMBL" id="GAQ89256.1"/>
    </source>
</evidence>
<sequence>MPRRRYQPVGPNERLPDVGAQRYIVKRSKRCNYAMSITKHPDPIGESLAQEAWLESFEGYGPPGMAKPTKFLGLQVWPPPFAAALSPIGKEIGTVGKVVLKFSELIEAGLPGGGRRDEDE</sequence>
<accession>A0A1Y1IKG1</accession>
<name>A0A1Y1IKG1_KLENI</name>
<reference evidence="1 2" key="1">
    <citation type="journal article" date="2014" name="Nat. Commun.">
        <title>Klebsormidium flaccidum genome reveals primary factors for plant terrestrial adaptation.</title>
        <authorList>
            <person name="Hori K."/>
            <person name="Maruyama F."/>
            <person name="Fujisawa T."/>
            <person name="Togashi T."/>
            <person name="Yamamoto N."/>
            <person name="Seo M."/>
            <person name="Sato S."/>
            <person name="Yamada T."/>
            <person name="Mori H."/>
            <person name="Tajima N."/>
            <person name="Moriyama T."/>
            <person name="Ikeuchi M."/>
            <person name="Watanabe M."/>
            <person name="Wada H."/>
            <person name="Kobayashi K."/>
            <person name="Saito M."/>
            <person name="Masuda T."/>
            <person name="Sasaki-Sekimoto Y."/>
            <person name="Mashiguchi K."/>
            <person name="Awai K."/>
            <person name="Shimojima M."/>
            <person name="Masuda S."/>
            <person name="Iwai M."/>
            <person name="Nobusawa T."/>
            <person name="Narise T."/>
            <person name="Kondo S."/>
            <person name="Saito H."/>
            <person name="Sato R."/>
            <person name="Murakawa M."/>
            <person name="Ihara Y."/>
            <person name="Oshima-Yamada Y."/>
            <person name="Ohtaka K."/>
            <person name="Satoh M."/>
            <person name="Sonobe K."/>
            <person name="Ishii M."/>
            <person name="Ohtani R."/>
            <person name="Kanamori-Sato M."/>
            <person name="Honoki R."/>
            <person name="Miyazaki D."/>
            <person name="Mochizuki H."/>
            <person name="Umetsu J."/>
            <person name="Higashi K."/>
            <person name="Shibata D."/>
            <person name="Kamiya Y."/>
            <person name="Sato N."/>
            <person name="Nakamura Y."/>
            <person name="Tabata S."/>
            <person name="Ida S."/>
            <person name="Kurokawa K."/>
            <person name="Ohta H."/>
        </authorList>
    </citation>
    <scope>NUCLEOTIDE SEQUENCE [LARGE SCALE GENOMIC DNA]</scope>
    <source>
        <strain evidence="1 2">NIES-2285</strain>
    </source>
</reference>
<dbReference type="AlphaFoldDB" id="A0A1Y1IKG1"/>
<protein>
    <submittedName>
        <fullName evidence="1">Uncharacterized protein</fullName>
    </submittedName>
</protein>
<proteinExistence type="predicted"/>
<dbReference type="OrthoDB" id="2012141at2759"/>
<keyword evidence="2" id="KW-1185">Reference proteome</keyword>
<dbReference type="PANTHER" id="PTHR36737:SF1">
    <property type="entry name" value="EXPRESSED PROTEIN"/>
    <property type="match status" value="1"/>
</dbReference>
<evidence type="ECO:0000313" key="2">
    <source>
        <dbReference type="Proteomes" id="UP000054558"/>
    </source>
</evidence>